<comment type="caution">
    <text evidence="8">The sequence shown here is derived from an EMBL/GenBank/DDBJ whole genome shotgun (WGS) entry which is preliminary data.</text>
</comment>
<evidence type="ECO:0000256" key="2">
    <source>
        <dbReference type="ARBA" id="ARBA00007430"/>
    </source>
</evidence>
<evidence type="ECO:0000256" key="4">
    <source>
        <dbReference type="ARBA" id="ARBA00022692"/>
    </source>
</evidence>
<reference evidence="9" key="1">
    <citation type="journal article" date="2019" name="Int. J. Syst. Evol. Microbiol.">
        <title>The Global Catalogue of Microorganisms (GCM) 10K type strain sequencing project: providing services to taxonomists for standard genome sequencing and annotation.</title>
        <authorList>
            <consortium name="The Broad Institute Genomics Platform"/>
            <consortium name="The Broad Institute Genome Sequencing Center for Infectious Disease"/>
            <person name="Wu L."/>
            <person name="Ma J."/>
        </authorList>
    </citation>
    <scope>NUCLEOTIDE SEQUENCE [LARGE SCALE GENOMIC DNA]</scope>
    <source>
        <strain evidence="9">KCTC 42585</strain>
    </source>
</reference>
<evidence type="ECO:0000256" key="1">
    <source>
        <dbReference type="ARBA" id="ARBA00004651"/>
    </source>
</evidence>
<feature type="transmembrane region" description="Helical" evidence="7">
    <location>
        <begin position="320"/>
        <end position="337"/>
    </location>
</feature>
<evidence type="ECO:0000256" key="5">
    <source>
        <dbReference type="ARBA" id="ARBA00022989"/>
    </source>
</evidence>
<gene>
    <name evidence="8" type="ORF">ACFSTG_01590</name>
</gene>
<comment type="similarity">
    <text evidence="2">Belongs to the polysaccharide synthase family.</text>
</comment>
<evidence type="ECO:0000256" key="6">
    <source>
        <dbReference type="ARBA" id="ARBA00023136"/>
    </source>
</evidence>
<dbReference type="PANTHER" id="PTHR30250:SF10">
    <property type="entry name" value="LIPOPOLYSACCHARIDE BIOSYNTHESIS PROTEIN WZXC"/>
    <property type="match status" value="1"/>
</dbReference>
<comment type="subcellular location">
    <subcellularLocation>
        <location evidence="1">Cell membrane</location>
        <topology evidence="1">Multi-pass membrane protein</topology>
    </subcellularLocation>
</comment>
<evidence type="ECO:0000313" key="8">
    <source>
        <dbReference type="EMBL" id="MFD2516578.1"/>
    </source>
</evidence>
<dbReference type="Pfam" id="PF13440">
    <property type="entry name" value="Polysacc_synt_3"/>
    <property type="match status" value="1"/>
</dbReference>
<organism evidence="8 9">
    <name type="scientific">Salinimicrobium flavum</name>
    <dbReference type="NCBI Taxonomy" id="1737065"/>
    <lineage>
        <taxon>Bacteria</taxon>
        <taxon>Pseudomonadati</taxon>
        <taxon>Bacteroidota</taxon>
        <taxon>Flavobacteriia</taxon>
        <taxon>Flavobacteriales</taxon>
        <taxon>Flavobacteriaceae</taxon>
        <taxon>Salinimicrobium</taxon>
    </lineage>
</organism>
<dbReference type="PANTHER" id="PTHR30250">
    <property type="entry name" value="PST FAMILY PREDICTED COLANIC ACID TRANSPORTER"/>
    <property type="match status" value="1"/>
</dbReference>
<protein>
    <submittedName>
        <fullName evidence="8">Lipopolysaccharide biosynthesis protein</fullName>
    </submittedName>
</protein>
<evidence type="ECO:0000313" key="9">
    <source>
        <dbReference type="Proteomes" id="UP001597468"/>
    </source>
</evidence>
<feature type="transmembrane region" description="Helical" evidence="7">
    <location>
        <begin position="446"/>
        <end position="463"/>
    </location>
</feature>
<dbReference type="RefSeq" id="WP_380747795.1">
    <property type="nucleotide sequence ID" value="NZ_JBHULT010000005.1"/>
</dbReference>
<keyword evidence="9" id="KW-1185">Reference proteome</keyword>
<evidence type="ECO:0000256" key="7">
    <source>
        <dbReference type="SAM" id="Phobius"/>
    </source>
</evidence>
<feature type="transmembrane region" description="Helical" evidence="7">
    <location>
        <begin position="12"/>
        <end position="34"/>
    </location>
</feature>
<sequence>MSKALKRDIVTGFFWSFIGQFGYMFVGLIANIILARLLSPYEFGQIGIIMFFIVIARVLTESGLSGALIRKKDATEIDFSTVFVFNLGVSLTLMFLLILFAGKIAAFYDDDELKNILIITSFVLLINALQITQNARLVKKLKFKKKASYEFIAILIASLIGIALAFKGAGVWAIVIMQISTAIILTLLLWVFEGPISNFYFSKSSFKGLYKFGVNTTLASLLNTAFDNIYQLILGKYFSISQTGFFYQGKRLQEVPVKIITSTTLGVVFSSLSNLQDDSKKFENYYQRIITLFTIAVGFICLVVYFYANNIILILYGEKWLGAVFYMQILIVASYFYMQEMFNRVIFKVFNKTEKILYLEIIKKSIQAISIFIGVVFKNIEILLYGFLLTSILSFFMNYNESRKVQNNFSWHEIILVIKVGMISIFTVLIGNFVNRIMDLGGYQSFFALPILLLSFLILIRIFKVSRLENDIGTLLKLIKND</sequence>
<feature type="transmembrane region" description="Helical" evidence="7">
    <location>
        <begin position="411"/>
        <end position="434"/>
    </location>
</feature>
<keyword evidence="5 7" id="KW-1133">Transmembrane helix</keyword>
<dbReference type="EMBL" id="JBHULT010000005">
    <property type="protein sequence ID" value="MFD2516578.1"/>
    <property type="molecule type" value="Genomic_DNA"/>
</dbReference>
<dbReference type="InterPro" id="IPR050833">
    <property type="entry name" value="Poly_Biosynth_Transport"/>
</dbReference>
<name>A0ABW5IT87_9FLAO</name>
<keyword evidence="6 7" id="KW-0472">Membrane</keyword>
<feature type="transmembrane region" description="Helical" evidence="7">
    <location>
        <begin position="46"/>
        <end position="69"/>
    </location>
</feature>
<feature type="transmembrane region" description="Helical" evidence="7">
    <location>
        <begin position="147"/>
        <end position="166"/>
    </location>
</feature>
<feature type="transmembrane region" description="Helical" evidence="7">
    <location>
        <begin position="116"/>
        <end position="135"/>
    </location>
</feature>
<accession>A0ABW5IT87</accession>
<keyword evidence="3" id="KW-1003">Cell membrane</keyword>
<feature type="transmembrane region" description="Helical" evidence="7">
    <location>
        <begin position="172"/>
        <end position="192"/>
    </location>
</feature>
<feature type="transmembrane region" description="Helical" evidence="7">
    <location>
        <begin position="289"/>
        <end position="308"/>
    </location>
</feature>
<feature type="transmembrane region" description="Helical" evidence="7">
    <location>
        <begin position="81"/>
        <end position="104"/>
    </location>
</feature>
<proteinExistence type="inferred from homology"/>
<evidence type="ECO:0000256" key="3">
    <source>
        <dbReference type="ARBA" id="ARBA00022475"/>
    </source>
</evidence>
<dbReference type="Proteomes" id="UP001597468">
    <property type="component" value="Unassembled WGS sequence"/>
</dbReference>
<keyword evidence="4 7" id="KW-0812">Transmembrane</keyword>
<dbReference type="CDD" id="cd13127">
    <property type="entry name" value="MATE_tuaB_like"/>
    <property type="match status" value="1"/>
</dbReference>